<accession>A0A4Q0VQK0</accession>
<dbReference type="RefSeq" id="WP_129078926.1">
    <property type="nucleotide sequence ID" value="NZ_QOUX01000045.1"/>
</dbReference>
<name>A0A4Q0VQK0_9BACI</name>
<reference evidence="2 3" key="1">
    <citation type="journal article" date="2019" name="Int. J. Syst. Evol. Microbiol.">
        <title>Anaerobacillus alkaliphilus sp. nov., a novel alkaliphilic and moderately halophilic bacterium.</title>
        <authorList>
            <person name="Borsodi A.K."/>
            <person name="Aszalos J.M."/>
            <person name="Bihari P."/>
            <person name="Nagy I."/>
            <person name="Schumann P."/>
            <person name="Sproer C."/>
            <person name="Kovacs A.L."/>
            <person name="Boka K."/>
            <person name="Dobosy P."/>
            <person name="Ovari M."/>
            <person name="Szili-Kovacs T."/>
            <person name="Toth E."/>
        </authorList>
    </citation>
    <scope>NUCLEOTIDE SEQUENCE [LARGE SCALE GENOMIC DNA]</scope>
    <source>
        <strain evidence="2 3">B16-10</strain>
    </source>
</reference>
<protein>
    <recommendedName>
        <fullName evidence="4">DUF2157 domain-containing protein</fullName>
    </recommendedName>
</protein>
<keyword evidence="1" id="KW-0812">Transmembrane</keyword>
<feature type="transmembrane region" description="Helical" evidence="1">
    <location>
        <begin position="160"/>
        <end position="177"/>
    </location>
</feature>
<gene>
    <name evidence="2" type="ORF">DS745_14395</name>
</gene>
<feature type="transmembrane region" description="Helical" evidence="1">
    <location>
        <begin position="52"/>
        <end position="74"/>
    </location>
</feature>
<evidence type="ECO:0000313" key="3">
    <source>
        <dbReference type="Proteomes" id="UP000290649"/>
    </source>
</evidence>
<sequence length="178" mass="20851">MDRKKIIINEIKYWKKCRLLPDHYCNFLLSLYTEGDQPEEINEKQTMRPFKLMPFLMTIFVLALFGLTFLVIYFTDFSSFLQTAVVIFLSIIILLLSIQMKHYDSRLVHLYILIAALMIFIATIHVTNAFFPEQPEAILGAVMLTCFIWLVIGKKYNLKYFLLSGALGIIIAIYFFLR</sequence>
<evidence type="ECO:0000313" key="2">
    <source>
        <dbReference type="EMBL" id="RXI99416.1"/>
    </source>
</evidence>
<proteinExistence type="predicted"/>
<keyword evidence="1" id="KW-1133">Transmembrane helix</keyword>
<feature type="transmembrane region" description="Helical" evidence="1">
    <location>
        <begin position="110"/>
        <end position="131"/>
    </location>
</feature>
<organism evidence="2 3">
    <name type="scientific">Anaerobacillus alkaliphilus</name>
    <dbReference type="NCBI Taxonomy" id="1548597"/>
    <lineage>
        <taxon>Bacteria</taxon>
        <taxon>Bacillati</taxon>
        <taxon>Bacillota</taxon>
        <taxon>Bacilli</taxon>
        <taxon>Bacillales</taxon>
        <taxon>Bacillaceae</taxon>
        <taxon>Anaerobacillus</taxon>
    </lineage>
</organism>
<keyword evidence="1" id="KW-0472">Membrane</keyword>
<keyword evidence="3" id="KW-1185">Reference proteome</keyword>
<dbReference type="OrthoDB" id="2380880at2"/>
<feature type="transmembrane region" description="Helical" evidence="1">
    <location>
        <begin position="80"/>
        <end position="98"/>
    </location>
</feature>
<evidence type="ECO:0008006" key="4">
    <source>
        <dbReference type="Google" id="ProtNLM"/>
    </source>
</evidence>
<comment type="caution">
    <text evidence="2">The sequence shown here is derived from an EMBL/GenBank/DDBJ whole genome shotgun (WGS) entry which is preliminary data.</text>
</comment>
<dbReference type="EMBL" id="QOUX01000045">
    <property type="protein sequence ID" value="RXI99416.1"/>
    <property type="molecule type" value="Genomic_DNA"/>
</dbReference>
<dbReference type="AlphaFoldDB" id="A0A4Q0VQK0"/>
<feature type="transmembrane region" description="Helical" evidence="1">
    <location>
        <begin position="137"/>
        <end position="153"/>
    </location>
</feature>
<dbReference type="Proteomes" id="UP000290649">
    <property type="component" value="Unassembled WGS sequence"/>
</dbReference>
<evidence type="ECO:0000256" key="1">
    <source>
        <dbReference type="SAM" id="Phobius"/>
    </source>
</evidence>